<keyword evidence="2" id="KW-0813">Transport</keyword>
<dbReference type="InterPro" id="IPR044527">
    <property type="entry name" value="NrtA/CpmA_ABC-bd_dom"/>
</dbReference>
<organism evidence="7 8">
    <name type="scientific">Pseudosulfitobacter pseudonitzschiae</name>
    <dbReference type="NCBI Taxonomy" id="1402135"/>
    <lineage>
        <taxon>Bacteria</taxon>
        <taxon>Pseudomonadati</taxon>
        <taxon>Pseudomonadota</taxon>
        <taxon>Alphaproteobacteria</taxon>
        <taxon>Rhodobacterales</taxon>
        <taxon>Roseobacteraceae</taxon>
        <taxon>Pseudosulfitobacter</taxon>
    </lineage>
</organism>
<dbReference type="RefSeq" id="WP_231035063.1">
    <property type="nucleotide sequence ID" value="NZ_JAJNGX010000013.1"/>
</dbReference>
<comment type="caution">
    <text evidence="7">The sequence shown here is derived from an EMBL/GenBank/DDBJ whole genome shotgun (WGS) entry which is preliminary data.</text>
</comment>
<evidence type="ECO:0000256" key="6">
    <source>
        <dbReference type="SAM" id="SignalP"/>
    </source>
</evidence>
<feature type="chain" id="PRO_5040324283" evidence="6">
    <location>
        <begin position="21"/>
        <end position="450"/>
    </location>
</feature>
<keyword evidence="4" id="KW-0997">Cell inner membrane</keyword>
<dbReference type="Pfam" id="PF13379">
    <property type="entry name" value="NMT1_2"/>
    <property type="match status" value="1"/>
</dbReference>
<comment type="subcellular location">
    <subcellularLocation>
        <location evidence="1">Endomembrane system</location>
    </subcellularLocation>
</comment>
<dbReference type="EMBL" id="JAFBWN010000013">
    <property type="protein sequence ID" value="MBM2356249.1"/>
    <property type="molecule type" value="Genomic_DNA"/>
</dbReference>
<keyword evidence="6" id="KW-0732">Signal</keyword>
<keyword evidence="3" id="KW-1003">Cell membrane</keyword>
<dbReference type="GO" id="GO:0012505">
    <property type="term" value="C:endomembrane system"/>
    <property type="evidence" value="ECO:0007669"/>
    <property type="project" value="UniProtKB-SubCell"/>
</dbReference>
<dbReference type="PANTHER" id="PTHR30024">
    <property type="entry name" value="ALIPHATIC SULFONATES-BINDING PROTEIN-RELATED"/>
    <property type="match status" value="1"/>
</dbReference>
<evidence type="ECO:0000256" key="1">
    <source>
        <dbReference type="ARBA" id="ARBA00004308"/>
    </source>
</evidence>
<dbReference type="SUPFAM" id="SSF53850">
    <property type="entry name" value="Periplasmic binding protein-like II"/>
    <property type="match status" value="1"/>
</dbReference>
<dbReference type="AlphaFoldDB" id="A0A9Q2NKG0"/>
<dbReference type="Gene3D" id="3.40.190.10">
    <property type="entry name" value="Periplasmic binding protein-like II"/>
    <property type="match status" value="2"/>
</dbReference>
<dbReference type="CDD" id="cd13553">
    <property type="entry name" value="PBP2_NrtA_CpmA_like"/>
    <property type="match status" value="1"/>
</dbReference>
<evidence type="ECO:0000256" key="2">
    <source>
        <dbReference type="ARBA" id="ARBA00022448"/>
    </source>
</evidence>
<evidence type="ECO:0000313" key="7">
    <source>
        <dbReference type="EMBL" id="MBM2356249.1"/>
    </source>
</evidence>
<accession>A0A9Q2NKG0</accession>
<protein>
    <submittedName>
        <fullName evidence="7">ABC transporter substrate-binding protein</fullName>
    </submittedName>
</protein>
<evidence type="ECO:0000256" key="3">
    <source>
        <dbReference type="ARBA" id="ARBA00022475"/>
    </source>
</evidence>
<evidence type="ECO:0000256" key="4">
    <source>
        <dbReference type="ARBA" id="ARBA00022519"/>
    </source>
</evidence>
<evidence type="ECO:0000256" key="5">
    <source>
        <dbReference type="ARBA" id="ARBA00023136"/>
    </source>
</evidence>
<dbReference type="Proteomes" id="UP000809337">
    <property type="component" value="Unassembled WGS sequence"/>
</dbReference>
<reference evidence="7" key="1">
    <citation type="submission" date="2021-01" db="EMBL/GenBank/DDBJ databases">
        <title>Diatom-associated Roseobacters Show Island Model of Population Structure.</title>
        <authorList>
            <person name="Qu L."/>
            <person name="Feng X."/>
            <person name="Chen Y."/>
            <person name="Li L."/>
            <person name="Wang X."/>
            <person name="Hu Z."/>
            <person name="Wang H."/>
            <person name="Luo H."/>
        </authorList>
    </citation>
    <scope>NUCLEOTIDE SEQUENCE</scope>
    <source>
        <strain evidence="7">SM26-45</strain>
    </source>
</reference>
<dbReference type="PANTHER" id="PTHR30024:SF43">
    <property type="entry name" value="BLL4572 PROTEIN"/>
    <property type="match status" value="1"/>
</dbReference>
<gene>
    <name evidence="7" type="ORF">JQX14_16965</name>
</gene>
<evidence type="ECO:0000313" key="8">
    <source>
        <dbReference type="Proteomes" id="UP000809337"/>
    </source>
</evidence>
<keyword evidence="5" id="KW-0472">Membrane</keyword>
<feature type="signal peptide" evidence="6">
    <location>
        <begin position="1"/>
        <end position="20"/>
    </location>
</feature>
<name>A0A9Q2NKG0_9RHOB</name>
<sequence length="450" mass="48959">MKHFSALLLTTTLLGAPAFAEMLELEKDELKFGFIKLTDMAPLAVAYENGYFLDEGLFVTLEAQANWKVLLDGVIGGQLDGAHMLAGQPLAATIGYGTEAHIITPFSMDLNGNGITVSNSVWEQMKPNIPTNADGLPQHPISASALLPVVESYRAAGKPFNMGMVFPVSTHNYELRYWLAAGGLNPGLYSPADTSGQIGADVFLSVTPPPQMPATLEAGTIDGYCVGEPWNQQAVVKGIGVPVITDYELWKNNPEKVFGITAEFAEQYPNTTLALTKALIRAAIWLDENENANREAAVEILSRPEYVGADADVIAASMTGTFEYEPGDVRDVPDFNVFFRYNATYPFYSDAVWYLTQMRRWGQIAEPKDDAWFDETARSVYRPDIYLDAARLLVDEGNATEADFPWDSDGYKAPTPAADVIDGIPFDGKAPNAYIDSLPIGLKSGEVVGG</sequence>
<proteinExistence type="predicted"/>